<accession>A0A2P2KHJ7</accession>
<dbReference type="EMBL" id="GGEC01024699">
    <property type="protein sequence ID" value="MBX05183.1"/>
    <property type="molecule type" value="Transcribed_RNA"/>
</dbReference>
<feature type="transmembrane region" description="Helical" evidence="1">
    <location>
        <begin position="86"/>
        <end position="107"/>
    </location>
</feature>
<reference evidence="2" key="1">
    <citation type="submission" date="2018-02" db="EMBL/GenBank/DDBJ databases">
        <title>Rhizophora mucronata_Transcriptome.</title>
        <authorList>
            <person name="Meera S.P."/>
            <person name="Sreeshan A."/>
            <person name="Augustine A."/>
        </authorList>
    </citation>
    <scope>NUCLEOTIDE SEQUENCE</scope>
    <source>
        <tissue evidence="2">Leaf</tissue>
    </source>
</reference>
<keyword evidence="1" id="KW-0472">Membrane</keyword>
<sequence>MEVLILRMMKISHHLKCKIILVLSGIIIKGEPGCSGKLLFVHSPGWQQSRGHTVIVLKLQLVSLSLFSFCQYILGHFREIHVSLKGLSNFVIHITFQTSSLFLVFLVTNVKRV</sequence>
<keyword evidence="1" id="KW-1133">Transmembrane helix</keyword>
<feature type="transmembrane region" description="Helical" evidence="1">
    <location>
        <begin position="54"/>
        <end position="74"/>
    </location>
</feature>
<keyword evidence="1" id="KW-0812">Transmembrane</keyword>
<protein>
    <submittedName>
        <fullName evidence="2">Uncharacterized protein</fullName>
    </submittedName>
</protein>
<evidence type="ECO:0000256" key="1">
    <source>
        <dbReference type="SAM" id="Phobius"/>
    </source>
</evidence>
<organism evidence="2">
    <name type="scientific">Rhizophora mucronata</name>
    <name type="common">Asiatic mangrove</name>
    <dbReference type="NCBI Taxonomy" id="61149"/>
    <lineage>
        <taxon>Eukaryota</taxon>
        <taxon>Viridiplantae</taxon>
        <taxon>Streptophyta</taxon>
        <taxon>Embryophyta</taxon>
        <taxon>Tracheophyta</taxon>
        <taxon>Spermatophyta</taxon>
        <taxon>Magnoliopsida</taxon>
        <taxon>eudicotyledons</taxon>
        <taxon>Gunneridae</taxon>
        <taxon>Pentapetalae</taxon>
        <taxon>rosids</taxon>
        <taxon>fabids</taxon>
        <taxon>Malpighiales</taxon>
        <taxon>Rhizophoraceae</taxon>
        <taxon>Rhizophora</taxon>
    </lineage>
</organism>
<evidence type="ECO:0000313" key="2">
    <source>
        <dbReference type="EMBL" id="MBX05183.1"/>
    </source>
</evidence>
<proteinExistence type="predicted"/>
<name>A0A2P2KHJ7_RHIMU</name>
<dbReference type="AlphaFoldDB" id="A0A2P2KHJ7"/>